<protein>
    <submittedName>
        <fullName evidence="2">Uncharacterized protein</fullName>
    </submittedName>
</protein>
<evidence type="ECO:0000256" key="1">
    <source>
        <dbReference type="SAM" id="Phobius"/>
    </source>
</evidence>
<accession>A0AAN5VQD8</accession>
<sequence>MFGIHPFRFLYILLSGEFFWSWFFIGVMLFATIRFLYRRGVFNKYITMFKKLYQKF</sequence>
<keyword evidence="1" id="KW-1133">Transmembrane helix</keyword>
<dbReference type="AlphaFoldDB" id="A0AAN5VQD8"/>
<gene>
    <name evidence="2" type="ORF">KRM00_004189</name>
</gene>
<name>A0AAN5VQD8_CLODI</name>
<proteinExistence type="predicted"/>
<evidence type="ECO:0000313" key="3">
    <source>
        <dbReference type="Proteomes" id="UP000878956"/>
    </source>
</evidence>
<dbReference type="Proteomes" id="UP000878956">
    <property type="component" value="Unassembled WGS sequence"/>
</dbReference>
<reference evidence="2" key="2">
    <citation type="submission" date="2021-06" db="EMBL/GenBank/DDBJ databases">
        <authorList>
            <consortium name="NCBI Pathogen Detection Project"/>
        </authorList>
    </citation>
    <scope>NUCLEOTIDE SEQUENCE</scope>
    <source>
        <strain evidence="2">HN1000</strain>
    </source>
</reference>
<evidence type="ECO:0000313" key="2">
    <source>
        <dbReference type="EMBL" id="HBH1544631.1"/>
    </source>
</evidence>
<dbReference type="EMBL" id="DAEPXK010000119">
    <property type="protein sequence ID" value="HBH1544631.1"/>
    <property type="molecule type" value="Genomic_DNA"/>
</dbReference>
<feature type="transmembrane region" description="Helical" evidence="1">
    <location>
        <begin position="20"/>
        <end position="37"/>
    </location>
</feature>
<reference evidence="2" key="1">
    <citation type="journal article" date="2018" name="Genome Biol.">
        <title>SKESA: strategic k-mer extension for scrupulous assemblies.</title>
        <authorList>
            <person name="Souvorov A."/>
            <person name="Agarwala R."/>
            <person name="Lipman D.J."/>
        </authorList>
    </citation>
    <scope>NUCLEOTIDE SEQUENCE</scope>
    <source>
        <strain evidence="2">HN1000</strain>
    </source>
</reference>
<organism evidence="2 3">
    <name type="scientific">Clostridioides difficile</name>
    <name type="common">Peptoclostridium difficile</name>
    <dbReference type="NCBI Taxonomy" id="1496"/>
    <lineage>
        <taxon>Bacteria</taxon>
        <taxon>Bacillati</taxon>
        <taxon>Bacillota</taxon>
        <taxon>Clostridia</taxon>
        <taxon>Peptostreptococcales</taxon>
        <taxon>Peptostreptococcaceae</taxon>
        <taxon>Clostridioides</taxon>
    </lineage>
</organism>
<comment type="caution">
    <text evidence="2">The sequence shown here is derived from an EMBL/GenBank/DDBJ whole genome shotgun (WGS) entry which is preliminary data.</text>
</comment>
<keyword evidence="1" id="KW-0472">Membrane</keyword>
<dbReference type="RefSeq" id="WP_009899159.1">
    <property type="nucleotide sequence ID" value="NZ_CP037850.1"/>
</dbReference>
<keyword evidence="1" id="KW-0812">Transmembrane</keyword>